<gene>
    <name evidence="2" type="ORF">HETSPECPRED_009045</name>
</gene>
<proteinExistence type="predicted"/>
<sequence length="287" mass="33311">MAALLNCSSDSSAAVTDQVEPLLLRLPVELRQHVFAFIFGPRRVVDLRHVRLELDARYRNMIYRPVSEKLRECDNREKEWRTIILEESEWMTGILEVSRVISDEALDVLYGQNTFVVDIHGMDHRRLLKLGAANLRRIHHLRIVARPMGTSYRKPLVIDPQIWLPLLEGMVQFCIVVQQPLVARQYLDAPTLEQELCKWTTWLDPVLEYFSAVLPKTTAINLDNDDHAETTAMMDKHFGSGYQKVRTITGDLCFMRRQYLWGSEHWDDDDFNGYNFADGGMGDDWSD</sequence>
<protein>
    <recommendedName>
        <fullName evidence="1">DUF7730 domain-containing protein</fullName>
    </recommendedName>
</protein>
<comment type="caution">
    <text evidence="2">The sequence shown here is derived from an EMBL/GenBank/DDBJ whole genome shotgun (WGS) entry which is preliminary data.</text>
</comment>
<reference evidence="2" key="1">
    <citation type="submission" date="2021-03" db="EMBL/GenBank/DDBJ databases">
        <authorList>
            <person name="Tagirdzhanova G."/>
        </authorList>
    </citation>
    <scope>NUCLEOTIDE SEQUENCE</scope>
</reference>
<feature type="domain" description="DUF7730" evidence="1">
    <location>
        <begin position="22"/>
        <end position="143"/>
    </location>
</feature>
<dbReference type="Proteomes" id="UP000664521">
    <property type="component" value="Unassembled WGS sequence"/>
</dbReference>
<name>A0A8H3IVB0_9LECA</name>
<dbReference type="PANTHER" id="PTHR42085">
    <property type="entry name" value="F-BOX DOMAIN-CONTAINING PROTEIN"/>
    <property type="match status" value="1"/>
</dbReference>
<evidence type="ECO:0000313" key="3">
    <source>
        <dbReference type="Proteomes" id="UP000664521"/>
    </source>
</evidence>
<dbReference type="InterPro" id="IPR056632">
    <property type="entry name" value="DUF7730"/>
</dbReference>
<dbReference type="Pfam" id="PF24864">
    <property type="entry name" value="DUF7730"/>
    <property type="match status" value="1"/>
</dbReference>
<keyword evidence="3" id="KW-1185">Reference proteome</keyword>
<dbReference type="EMBL" id="CAJPDS010000071">
    <property type="protein sequence ID" value="CAF9933908.1"/>
    <property type="molecule type" value="Genomic_DNA"/>
</dbReference>
<organism evidence="2 3">
    <name type="scientific">Heterodermia speciosa</name>
    <dbReference type="NCBI Taxonomy" id="116794"/>
    <lineage>
        <taxon>Eukaryota</taxon>
        <taxon>Fungi</taxon>
        <taxon>Dikarya</taxon>
        <taxon>Ascomycota</taxon>
        <taxon>Pezizomycotina</taxon>
        <taxon>Lecanoromycetes</taxon>
        <taxon>OSLEUM clade</taxon>
        <taxon>Lecanoromycetidae</taxon>
        <taxon>Caliciales</taxon>
        <taxon>Physciaceae</taxon>
        <taxon>Heterodermia</taxon>
    </lineage>
</organism>
<dbReference type="PANTHER" id="PTHR42085:SF1">
    <property type="entry name" value="F-BOX DOMAIN-CONTAINING PROTEIN"/>
    <property type="match status" value="1"/>
</dbReference>
<evidence type="ECO:0000313" key="2">
    <source>
        <dbReference type="EMBL" id="CAF9933908.1"/>
    </source>
</evidence>
<dbReference type="AlphaFoldDB" id="A0A8H3IVB0"/>
<evidence type="ECO:0000259" key="1">
    <source>
        <dbReference type="Pfam" id="PF24864"/>
    </source>
</evidence>
<dbReference type="OrthoDB" id="62952at2759"/>
<dbReference type="InterPro" id="IPR038883">
    <property type="entry name" value="AN11006-like"/>
</dbReference>
<accession>A0A8H3IVB0</accession>